<dbReference type="EMBL" id="JADINF010000008">
    <property type="protein sequence ID" value="MBO8423468.1"/>
    <property type="molecule type" value="Genomic_DNA"/>
</dbReference>
<dbReference type="PANTHER" id="PTHR11328:SF24">
    <property type="entry name" value="MAJOR FACILITATOR SUPERFAMILY (MFS) PROFILE DOMAIN-CONTAINING PROTEIN"/>
    <property type="match status" value="1"/>
</dbReference>
<organism evidence="2 3">
    <name type="scientific">Candidatus Stercoripulliclostridium pullicola</name>
    <dbReference type="NCBI Taxonomy" id="2840953"/>
    <lineage>
        <taxon>Bacteria</taxon>
        <taxon>Bacillati</taxon>
        <taxon>Bacillota</taxon>
        <taxon>Clostridia</taxon>
        <taxon>Eubacteriales</taxon>
        <taxon>Candidatus Stercoripulliclostridium</taxon>
    </lineage>
</organism>
<feature type="transmembrane region" description="Helical" evidence="1">
    <location>
        <begin position="346"/>
        <end position="372"/>
    </location>
</feature>
<dbReference type="Proteomes" id="UP000727857">
    <property type="component" value="Unassembled WGS sequence"/>
</dbReference>
<evidence type="ECO:0000313" key="3">
    <source>
        <dbReference type="Proteomes" id="UP000727857"/>
    </source>
</evidence>
<feature type="transmembrane region" description="Helical" evidence="1">
    <location>
        <begin position="177"/>
        <end position="198"/>
    </location>
</feature>
<sequence length="524" mass="57219">MENNNFEPATDAVRNVNADASPAPKKRFIGKREFIMFGIAAGGQGMIYATMSSYISDFYINVMGLPLVFVLLLMLLARVWDAINDPMMGVIVDKFTTPWGKMKPYVLFTALPIAALTFLMFFSPPGLNSTELMVYAAFVYVGWGMIYTVSDVPFWSMPNVMTPDPAERANTISFGRTVNGVGSAVPMVLFAVLSWIPFFSGESSLEAEKIKYIVMAVTASVVGIALFVTSYFTTKERVQIPAKPRRDKSEPNMLKRIFNCKPLMLVVIMGVLSSGRYMMQAAAVHVARYAFYIGPSLEGLTGTALQEALKASVGTVSTIFQICSAIGMFGSMLIMPLLYKKFNYKQIVIATCVAGFVASVCTTVIGACSIYTAANWLVYLLIPFIIIQCVPLGALNITSYAMIGDSLDYLEWKTGFRDNALGSACQSFVNKLGNALATTFIVIMYIIVNIDPAQSVAQDAIKAVTEMSNGQRFGMFSLVSIVPGVSLILCAIPIFFYDLTGKKKEKITAELAAKRAELGIEIEA</sequence>
<dbReference type="SUPFAM" id="SSF103473">
    <property type="entry name" value="MFS general substrate transporter"/>
    <property type="match status" value="1"/>
</dbReference>
<reference evidence="2" key="1">
    <citation type="submission" date="2020-10" db="EMBL/GenBank/DDBJ databases">
        <authorList>
            <person name="Gilroy R."/>
        </authorList>
    </citation>
    <scope>NUCLEOTIDE SEQUENCE</scope>
    <source>
        <strain evidence="2">517</strain>
    </source>
</reference>
<keyword evidence="1" id="KW-0812">Transmembrane</keyword>
<dbReference type="GO" id="GO:0005886">
    <property type="term" value="C:plasma membrane"/>
    <property type="evidence" value="ECO:0007669"/>
    <property type="project" value="TreeGrafter"/>
</dbReference>
<dbReference type="GO" id="GO:0015293">
    <property type="term" value="F:symporter activity"/>
    <property type="evidence" value="ECO:0007669"/>
    <property type="project" value="InterPro"/>
</dbReference>
<dbReference type="GO" id="GO:0008643">
    <property type="term" value="P:carbohydrate transport"/>
    <property type="evidence" value="ECO:0007669"/>
    <property type="project" value="InterPro"/>
</dbReference>
<evidence type="ECO:0000313" key="2">
    <source>
        <dbReference type="EMBL" id="MBO8423468.1"/>
    </source>
</evidence>
<feature type="transmembrane region" description="Helical" evidence="1">
    <location>
        <begin position="58"/>
        <end position="83"/>
    </location>
</feature>
<reference evidence="2" key="2">
    <citation type="journal article" date="2021" name="PeerJ">
        <title>Extensive microbial diversity within the chicken gut microbiome revealed by metagenomics and culture.</title>
        <authorList>
            <person name="Gilroy R."/>
            <person name="Ravi A."/>
            <person name="Getino M."/>
            <person name="Pursley I."/>
            <person name="Horton D.L."/>
            <person name="Alikhan N.F."/>
            <person name="Baker D."/>
            <person name="Gharbi K."/>
            <person name="Hall N."/>
            <person name="Watson M."/>
            <person name="Adriaenssens E.M."/>
            <person name="Foster-Nyarko E."/>
            <person name="Jarju S."/>
            <person name="Secka A."/>
            <person name="Antonio M."/>
            <person name="Oren A."/>
            <person name="Chaudhuri R.R."/>
            <person name="La Ragione R."/>
            <person name="Hildebrand F."/>
            <person name="Pallen M.J."/>
        </authorList>
    </citation>
    <scope>NUCLEOTIDE SEQUENCE</scope>
    <source>
        <strain evidence="2">517</strain>
    </source>
</reference>
<gene>
    <name evidence="2" type="ORF">IAB16_00380</name>
</gene>
<feature type="transmembrane region" description="Helical" evidence="1">
    <location>
        <begin position="134"/>
        <end position="156"/>
    </location>
</feature>
<feature type="transmembrane region" description="Helical" evidence="1">
    <location>
        <begin position="210"/>
        <end position="232"/>
    </location>
</feature>
<feature type="transmembrane region" description="Helical" evidence="1">
    <location>
        <begin position="473"/>
        <end position="497"/>
    </location>
</feature>
<protein>
    <submittedName>
        <fullName evidence="2">MFS transporter</fullName>
    </submittedName>
</protein>
<feature type="transmembrane region" description="Helical" evidence="1">
    <location>
        <begin position="432"/>
        <end position="450"/>
    </location>
</feature>
<name>A0A940DFX8_9FIRM</name>
<proteinExistence type="predicted"/>
<evidence type="ECO:0000256" key="1">
    <source>
        <dbReference type="SAM" id="Phobius"/>
    </source>
</evidence>
<dbReference type="AlphaFoldDB" id="A0A940DFX8"/>
<keyword evidence="1" id="KW-1133">Transmembrane helix</keyword>
<comment type="caution">
    <text evidence="2">The sequence shown here is derived from an EMBL/GenBank/DDBJ whole genome shotgun (WGS) entry which is preliminary data.</text>
</comment>
<feature type="transmembrane region" description="Helical" evidence="1">
    <location>
        <begin position="34"/>
        <end position="52"/>
    </location>
</feature>
<dbReference type="PANTHER" id="PTHR11328">
    <property type="entry name" value="MAJOR FACILITATOR SUPERFAMILY DOMAIN-CONTAINING PROTEIN"/>
    <property type="match status" value="1"/>
</dbReference>
<dbReference type="InterPro" id="IPR036259">
    <property type="entry name" value="MFS_trans_sf"/>
</dbReference>
<dbReference type="Pfam" id="PF13347">
    <property type="entry name" value="MFS_2"/>
    <property type="match status" value="2"/>
</dbReference>
<feature type="transmembrane region" description="Helical" evidence="1">
    <location>
        <begin position="319"/>
        <end position="339"/>
    </location>
</feature>
<keyword evidence="1" id="KW-0472">Membrane</keyword>
<dbReference type="InterPro" id="IPR039672">
    <property type="entry name" value="MFS_2"/>
</dbReference>
<feature type="transmembrane region" description="Helical" evidence="1">
    <location>
        <begin position="378"/>
        <end position="403"/>
    </location>
</feature>
<feature type="transmembrane region" description="Helical" evidence="1">
    <location>
        <begin position="104"/>
        <end position="122"/>
    </location>
</feature>
<dbReference type="Gene3D" id="1.20.1250.20">
    <property type="entry name" value="MFS general substrate transporter like domains"/>
    <property type="match status" value="1"/>
</dbReference>
<accession>A0A940DFX8</accession>